<comment type="caution">
    <text evidence="1">The sequence shown here is derived from an EMBL/GenBank/DDBJ whole genome shotgun (WGS) entry which is preliminary data.</text>
</comment>
<evidence type="ECO:0000313" key="2">
    <source>
        <dbReference type="Proteomes" id="UP001271648"/>
    </source>
</evidence>
<proteinExistence type="predicted"/>
<keyword evidence="2" id="KW-1185">Reference proteome</keyword>
<dbReference type="PROSITE" id="PS51257">
    <property type="entry name" value="PROKAR_LIPOPROTEIN"/>
    <property type="match status" value="1"/>
</dbReference>
<dbReference type="Proteomes" id="UP001271648">
    <property type="component" value="Unassembled WGS sequence"/>
</dbReference>
<protein>
    <recommendedName>
        <fullName evidence="3">Lipoprotein</fullName>
    </recommendedName>
</protein>
<dbReference type="AlphaFoldDB" id="A0AAW9A985"/>
<reference evidence="1 2" key="1">
    <citation type="submission" date="2023-06" db="EMBL/GenBank/DDBJ databases">
        <title>Sporosarcina sp. nov., isolated from Korean traditional fermented seafood 'Jeotgal'.</title>
        <authorList>
            <person name="Yang A.I."/>
            <person name="Shin N.-R."/>
        </authorList>
    </citation>
    <scope>NUCLEOTIDE SEQUENCE [LARGE SCALE GENOMIC DNA]</scope>
    <source>
        <strain evidence="1 2">KCTC43456</strain>
    </source>
</reference>
<accession>A0AAW9A985</accession>
<dbReference type="EMBL" id="JAUBDJ010000009">
    <property type="protein sequence ID" value="MDW0117977.1"/>
    <property type="molecule type" value="Genomic_DNA"/>
</dbReference>
<evidence type="ECO:0008006" key="3">
    <source>
        <dbReference type="Google" id="ProtNLM"/>
    </source>
</evidence>
<evidence type="ECO:0000313" key="1">
    <source>
        <dbReference type="EMBL" id="MDW0117977.1"/>
    </source>
</evidence>
<name>A0AAW9A985_9BACL</name>
<gene>
    <name evidence="1" type="ORF">QTL97_13615</name>
</gene>
<dbReference type="RefSeq" id="WP_283733762.1">
    <property type="nucleotide sequence ID" value="NZ_CP125968.1"/>
</dbReference>
<sequence length="178" mass="19869">MKKWLAGLLCLALLAGCTKPLTLEVKDTMKTKDMFSAVFVQEGLVPEGYGVHFTVEKYVDGTLSTIEESFTDLTSKKQIISFRVATDTASGKIAVSFGTSDIIHRVKDEPIRDPFFSGVLIDLLKLEQGEPQPIAYWYANSLTEEQKKMFEEGAIDVDKLKQVGLLYVLIVEVIEMPE</sequence>
<organism evidence="1 2">
    <name type="scientific">Sporosarcina thermotolerans</name>
    <dbReference type="NCBI Taxonomy" id="633404"/>
    <lineage>
        <taxon>Bacteria</taxon>
        <taxon>Bacillati</taxon>
        <taxon>Bacillota</taxon>
        <taxon>Bacilli</taxon>
        <taxon>Bacillales</taxon>
        <taxon>Caryophanaceae</taxon>
        <taxon>Sporosarcina</taxon>
    </lineage>
</organism>